<dbReference type="SMART" id="SM00490">
    <property type="entry name" value="HELICc"/>
    <property type="match status" value="1"/>
</dbReference>
<evidence type="ECO:0000259" key="9">
    <source>
        <dbReference type="PROSITE" id="PS51194"/>
    </source>
</evidence>
<dbReference type="PANTHER" id="PTHR13710">
    <property type="entry name" value="DNA HELICASE RECQ FAMILY MEMBER"/>
    <property type="match status" value="1"/>
</dbReference>
<dbReference type="InterPro" id="IPR036388">
    <property type="entry name" value="WH-like_DNA-bd_sf"/>
</dbReference>
<name>A0AAJ2NLK8_ALKPS</name>
<gene>
    <name evidence="10" type="ORF">RYX45_03770</name>
</gene>
<evidence type="ECO:0000256" key="5">
    <source>
        <dbReference type="ARBA" id="ARBA00023125"/>
    </source>
</evidence>
<keyword evidence="5" id="KW-0238">DNA-binding</keyword>
<dbReference type="InterPro" id="IPR027417">
    <property type="entry name" value="P-loop_NTPase"/>
</dbReference>
<dbReference type="Pfam" id="PF00270">
    <property type="entry name" value="DEAD"/>
    <property type="match status" value="1"/>
</dbReference>
<protein>
    <recommendedName>
        <fullName evidence="6">ATP-dependent DNA helicase RecQ</fullName>
    </recommendedName>
    <alternativeName>
        <fullName evidence="7">DNA 3'-5' helicase RecQ</fullName>
    </alternativeName>
</protein>
<keyword evidence="1" id="KW-0547">Nucleotide-binding</keyword>
<dbReference type="Pfam" id="PF00271">
    <property type="entry name" value="Helicase_C"/>
    <property type="match status" value="1"/>
</dbReference>
<dbReference type="AlphaFoldDB" id="A0AAJ2NLK8"/>
<evidence type="ECO:0000256" key="2">
    <source>
        <dbReference type="ARBA" id="ARBA00022801"/>
    </source>
</evidence>
<dbReference type="GO" id="GO:0003677">
    <property type="term" value="F:DNA binding"/>
    <property type="evidence" value="ECO:0007669"/>
    <property type="project" value="UniProtKB-KW"/>
</dbReference>
<dbReference type="InterPro" id="IPR002464">
    <property type="entry name" value="DNA/RNA_helicase_DEAH_CS"/>
</dbReference>
<dbReference type="GO" id="GO:0006310">
    <property type="term" value="P:DNA recombination"/>
    <property type="evidence" value="ECO:0007669"/>
    <property type="project" value="InterPro"/>
</dbReference>
<dbReference type="GO" id="GO:0009378">
    <property type="term" value="F:four-way junction helicase activity"/>
    <property type="evidence" value="ECO:0007669"/>
    <property type="project" value="TreeGrafter"/>
</dbReference>
<keyword evidence="4" id="KW-0067">ATP-binding</keyword>
<evidence type="ECO:0000256" key="1">
    <source>
        <dbReference type="ARBA" id="ARBA00022741"/>
    </source>
</evidence>
<dbReference type="EMBL" id="JAWJAY010000001">
    <property type="protein sequence ID" value="MDV2884283.1"/>
    <property type="molecule type" value="Genomic_DNA"/>
</dbReference>
<reference evidence="10" key="1">
    <citation type="submission" date="2023-10" db="EMBL/GenBank/DDBJ databases">
        <title>Screening of Alkalihalophilus pseudofirmusBZ-TG-HK211 and Its Alleviation of Salt Stress on Rapeseed Growth.</title>
        <authorList>
            <person name="Zhao B."/>
            <person name="Guo T."/>
        </authorList>
    </citation>
    <scope>NUCLEOTIDE SEQUENCE</scope>
    <source>
        <strain evidence="10">BZ-TG-HK211</strain>
    </source>
</reference>
<dbReference type="InterPro" id="IPR014001">
    <property type="entry name" value="Helicase_ATP-bd"/>
</dbReference>
<evidence type="ECO:0000259" key="8">
    <source>
        <dbReference type="PROSITE" id="PS51192"/>
    </source>
</evidence>
<evidence type="ECO:0000313" key="10">
    <source>
        <dbReference type="EMBL" id="MDV2884283.1"/>
    </source>
</evidence>
<dbReference type="InterPro" id="IPR032284">
    <property type="entry name" value="RecQ_Zn-bd"/>
</dbReference>
<evidence type="ECO:0000256" key="4">
    <source>
        <dbReference type="ARBA" id="ARBA00022840"/>
    </source>
</evidence>
<dbReference type="GO" id="GO:0006281">
    <property type="term" value="P:DNA repair"/>
    <property type="evidence" value="ECO:0007669"/>
    <property type="project" value="TreeGrafter"/>
</dbReference>
<dbReference type="GO" id="GO:0005524">
    <property type="term" value="F:ATP binding"/>
    <property type="evidence" value="ECO:0007669"/>
    <property type="project" value="UniProtKB-KW"/>
</dbReference>
<dbReference type="GO" id="GO:0030894">
    <property type="term" value="C:replisome"/>
    <property type="evidence" value="ECO:0007669"/>
    <property type="project" value="TreeGrafter"/>
</dbReference>
<keyword evidence="3 10" id="KW-0347">Helicase</keyword>
<evidence type="ECO:0000256" key="3">
    <source>
        <dbReference type="ARBA" id="ARBA00022806"/>
    </source>
</evidence>
<comment type="caution">
    <text evidence="10">The sequence shown here is derived from an EMBL/GenBank/DDBJ whole genome shotgun (WGS) entry which is preliminary data.</text>
</comment>
<dbReference type="GO" id="GO:0043138">
    <property type="term" value="F:3'-5' DNA helicase activity"/>
    <property type="evidence" value="ECO:0007669"/>
    <property type="project" value="TreeGrafter"/>
</dbReference>
<organism evidence="10 11">
    <name type="scientific">Alkalihalophilus pseudofirmus</name>
    <name type="common">Bacillus pseudofirmus</name>
    <dbReference type="NCBI Taxonomy" id="79885"/>
    <lineage>
        <taxon>Bacteria</taxon>
        <taxon>Bacillati</taxon>
        <taxon>Bacillota</taxon>
        <taxon>Bacilli</taxon>
        <taxon>Bacillales</taxon>
        <taxon>Bacillaceae</taxon>
        <taxon>Alkalihalophilus</taxon>
    </lineage>
</organism>
<sequence>MMDLEKELYRWFGYSTFRSGQKEIVAALMENEDVLAVLPTGMGKSICYQLPALLKKGVTIIVSPLLSLMEDQVQQLRSIGIKQVVAINSFMNHLEREEVFRSLSTYKLIYTSPEMLQSDYVLHKLRKLQISLFIVDEAHCISQWGHEFRSDYLRLAQVREKLSNPPCLAITATATPYVQKDICSYLQMSQPKSFIHSVNRPNIAVQVEQYLSTEEKMERLLELTSKLKGPGMVYFSSRLWSEAAARKLQERGIQGVNFYHGGMTNDDRLLIQQQFMQGELSIICCTSAFGMGINKDNIRYVIHFHYPTQMESYVQEIGRAGRDGEKSIAITLFSEEDRGLARLLSKREQLDNEQIVQLLLALSQMEEMDEKAETELCAKLGCSETAWKNVKVSLEEMNVLKGTMVQRFSIDAVSTMLADSFLKYQINKQKHLSQFETWMHSKTCRRNGVLDYFEEEEKQIQTENCCDICGLTLETYYLKEQLHHYNQHDAKNWQEELSIRLFGKTGELYE</sequence>
<dbReference type="RefSeq" id="WP_331377453.1">
    <property type="nucleotide sequence ID" value="NZ_CP144224.1"/>
</dbReference>
<dbReference type="InterPro" id="IPR001650">
    <property type="entry name" value="Helicase_C-like"/>
</dbReference>
<dbReference type="PROSITE" id="PS51192">
    <property type="entry name" value="HELICASE_ATP_BIND_1"/>
    <property type="match status" value="1"/>
</dbReference>
<keyword evidence="2 10" id="KW-0378">Hydrolase</keyword>
<dbReference type="FunFam" id="3.40.50.300:FF:001363">
    <property type="entry name" value="ATP-dependent DNA helicase RecQ"/>
    <property type="match status" value="1"/>
</dbReference>
<dbReference type="CDD" id="cd17920">
    <property type="entry name" value="DEXHc_RecQ"/>
    <property type="match status" value="1"/>
</dbReference>
<dbReference type="NCBIfam" id="TIGR00614">
    <property type="entry name" value="recQ_fam"/>
    <property type="match status" value="1"/>
</dbReference>
<feature type="domain" description="Helicase C-terminal" evidence="9">
    <location>
        <begin position="206"/>
        <end position="366"/>
    </location>
</feature>
<evidence type="ECO:0000313" key="11">
    <source>
        <dbReference type="Proteomes" id="UP001285636"/>
    </source>
</evidence>
<dbReference type="SUPFAM" id="SSF52540">
    <property type="entry name" value="P-loop containing nucleoside triphosphate hydrolases"/>
    <property type="match status" value="1"/>
</dbReference>
<dbReference type="PANTHER" id="PTHR13710:SF84">
    <property type="entry name" value="ATP-DEPENDENT DNA HELICASE RECS-RELATED"/>
    <property type="match status" value="1"/>
</dbReference>
<dbReference type="GO" id="GO:0016787">
    <property type="term" value="F:hydrolase activity"/>
    <property type="evidence" value="ECO:0007669"/>
    <property type="project" value="UniProtKB-KW"/>
</dbReference>
<evidence type="ECO:0000256" key="7">
    <source>
        <dbReference type="ARBA" id="ARBA00044550"/>
    </source>
</evidence>
<dbReference type="Proteomes" id="UP001285636">
    <property type="component" value="Unassembled WGS sequence"/>
</dbReference>
<dbReference type="PROSITE" id="PS51194">
    <property type="entry name" value="HELICASE_CTER"/>
    <property type="match status" value="1"/>
</dbReference>
<dbReference type="Gene3D" id="3.40.50.300">
    <property type="entry name" value="P-loop containing nucleotide triphosphate hydrolases"/>
    <property type="match status" value="2"/>
</dbReference>
<feature type="domain" description="Helicase ATP-binding" evidence="8">
    <location>
        <begin position="25"/>
        <end position="192"/>
    </location>
</feature>
<dbReference type="InterPro" id="IPR004589">
    <property type="entry name" value="DNA_helicase_ATP-dep_RecQ"/>
</dbReference>
<dbReference type="PROSITE" id="PS00690">
    <property type="entry name" value="DEAH_ATP_HELICASE"/>
    <property type="match status" value="1"/>
</dbReference>
<dbReference type="SMART" id="SM00487">
    <property type="entry name" value="DEXDc"/>
    <property type="match status" value="1"/>
</dbReference>
<dbReference type="Gene3D" id="1.10.10.10">
    <property type="entry name" value="Winged helix-like DNA-binding domain superfamily/Winged helix DNA-binding domain"/>
    <property type="match status" value="1"/>
</dbReference>
<dbReference type="Pfam" id="PF16124">
    <property type="entry name" value="RecQ_Zn_bind"/>
    <property type="match status" value="1"/>
</dbReference>
<dbReference type="GO" id="GO:0005737">
    <property type="term" value="C:cytoplasm"/>
    <property type="evidence" value="ECO:0007669"/>
    <property type="project" value="TreeGrafter"/>
</dbReference>
<proteinExistence type="predicted"/>
<dbReference type="InterPro" id="IPR011545">
    <property type="entry name" value="DEAD/DEAH_box_helicase_dom"/>
</dbReference>
<evidence type="ECO:0000256" key="6">
    <source>
        <dbReference type="ARBA" id="ARBA00044535"/>
    </source>
</evidence>
<accession>A0AAJ2NLK8</accession>
<dbReference type="GO" id="GO:0043590">
    <property type="term" value="C:bacterial nucleoid"/>
    <property type="evidence" value="ECO:0007669"/>
    <property type="project" value="TreeGrafter"/>
</dbReference>